<keyword evidence="6" id="KW-1185">Reference proteome</keyword>
<name>A0A0R1GZT0_9LACO</name>
<protein>
    <submittedName>
        <fullName evidence="5">Transcriptional regulator</fullName>
    </submittedName>
</protein>
<dbReference type="Gene3D" id="1.10.10.10">
    <property type="entry name" value="Winged helix-like DNA-binding domain superfamily/Winged helix DNA-binding domain"/>
    <property type="match status" value="1"/>
</dbReference>
<dbReference type="InterPro" id="IPR002577">
    <property type="entry name" value="HTH_HxlR"/>
</dbReference>
<evidence type="ECO:0000256" key="3">
    <source>
        <dbReference type="ARBA" id="ARBA00023163"/>
    </source>
</evidence>
<dbReference type="InterPro" id="IPR036390">
    <property type="entry name" value="WH_DNA-bd_sf"/>
</dbReference>
<accession>A0A0R1GZT0</accession>
<reference evidence="5 6" key="1">
    <citation type="journal article" date="2015" name="Genome Announc.">
        <title>Expanding the biotechnology potential of lactobacilli through comparative genomics of 213 strains and associated genera.</title>
        <authorList>
            <person name="Sun Z."/>
            <person name="Harris H.M."/>
            <person name="McCann A."/>
            <person name="Guo C."/>
            <person name="Argimon S."/>
            <person name="Zhang W."/>
            <person name="Yang X."/>
            <person name="Jeffery I.B."/>
            <person name="Cooney J.C."/>
            <person name="Kagawa T.F."/>
            <person name="Liu W."/>
            <person name="Song Y."/>
            <person name="Salvetti E."/>
            <person name="Wrobel A."/>
            <person name="Rasinkangas P."/>
            <person name="Parkhill J."/>
            <person name="Rea M.C."/>
            <person name="O'Sullivan O."/>
            <person name="Ritari J."/>
            <person name="Douillard F.P."/>
            <person name="Paul Ross R."/>
            <person name="Yang R."/>
            <person name="Briner A.E."/>
            <person name="Felis G.E."/>
            <person name="de Vos W.M."/>
            <person name="Barrangou R."/>
            <person name="Klaenhammer T.R."/>
            <person name="Caufield P.W."/>
            <person name="Cui Y."/>
            <person name="Zhang H."/>
            <person name="O'Toole P.W."/>
        </authorList>
    </citation>
    <scope>NUCLEOTIDE SEQUENCE [LARGE SCALE GENOMIC DNA]</scope>
    <source>
        <strain evidence="5 6">DSM 20003</strain>
    </source>
</reference>
<dbReference type="OrthoDB" id="9791143at2"/>
<keyword evidence="1" id="KW-0805">Transcription regulation</keyword>
<dbReference type="EMBL" id="AZDA01000033">
    <property type="protein sequence ID" value="KRK39885.1"/>
    <property type="molecule type" value="Genomic_DNA"/>
</dbReference>
<feature type="domain" description="HTH hxlR-type" evidence="4">
    <location>
        <begin position="7"/>
        <end position="105"/>
    </location>
</feature>
<organism evidence="5 6">
    <name type="scientific">Loigolactobacillus bifermentans DSM 20003</name>
    <dbReference type="NCBI Taxonomy" id="1423726"/>
    <lineage>
        <taxon>Bacteria</taxon>
        <taxon>Bacillati</taxon>
        <taxon>Bacillota</taxon>
        <taxon>Bacilli</taxon>
        <taxon>Lactobacillales</taxon>
        <taxon>Lactobacillaceae</taxon>
        <taxon>Loigolactobacillus</taxon>
    </lineage>
</organism>
<dbReference type="SUPFAM" id="SSF46785">
    <property type="entry name" value="Winged helix' DNA-binding domain"/>
    <property type="match status" value="1"/>
</dbReference>
<sequence>MTKSYNMGIEATLAVIGGKWKPVILCYLGNGPQRPGALKRAIEGITQKVLTQQLHELMVDGMIQRKVYPQVPPKVEYTLTDRGKSLRQVLIVMSQWGEQQIAQQQAQGETIILKRSDYNGYLRY</sequence>
<proteinExistence type="predicted"/>
<dbReference type="PANTHER" id="PTHR33204">
    <property type="entry name" value="TRANSCRIPTIONAL REGULATOR, MARR FAMILY"/>
    <property type="match status" value="1"/>
</dbReference>
<keyword evidence="3" id="KW-0804">Transcription</keyword>
<evidence type="ECO:0000313" key="5">
    <source>
        <dbReference type="EMBL" id="KRK39885.1"/>
    </source>
</evidence>
<gene>
    <name evidence="5" type="ORF">FC07_GL002200</name>
</gene>
<comment type="caution">
    <text evidence="5">The sequence shown here is derived from an EMBL/GenBank/DDBJ whole genome shotgun (WGS) entry which is preliminary data.</text>
</comment>
<dbReference type="PATRIC" id="fig|1423726.3.peg.2285"/>
<evidence type="ECO:0000256" key="2">
    <source>
        <dbReference type="ARBA" id="ARBA00023125"/>
    </source>
</evidence>
<keyword evidence="2" id="KW-0238">DNA-binding</keyword>
<evidence type="ECO:0000313" key="6">
    <source>
        <dbReference type="Proteomes" id="UP000051461"/>
    </source>
</evidence>
<dbReference type="AlphaFoldDB" id="A0A0R1GZT0"/>
<dbReference type="GO" id="GO:0003677">
    <property type="term" value="F:DNA binding"/>
    <property type="evidence" value="ECO:0007669"/>
    <property type="project" value="UniProtKB-KW"/>
</dbReference>
<dbReference type="InterPro" id="IPR036388">
    <property type="entry name" value="WH-like_DNA-bd_sf"/>
</dbReference>
<dbReference type="Proteomes" id="UP000051461">
    <property type="component" value="Unassembled WGS sequence"/>
</dbReference>
<dbReference type="PANTHER" id="PTHR33204:SF29">
    <property type="entry name" value="TRANSCRIPTIONAL REGULATOR"/>
    <property type="match status" value="1"/>
</dbReference>
<dbReference type="RefSeq" id="WP_057904077.1">
    <property type="nucleotide sequence ID" value="NZ_AZDA01000033.1"/>
</dbReference>
<dbReference type="Pfam" id="PF01638">
    <property type="entry name" value="HxlR"/>
    <property type="match status" value="1"/>
</dbReference>
<dbReference type="PROSITE" id="PS51118">
    <property type="entry name" value="HTH_HXLR"/>
    <property type="match status" value="1"/>
</dbReference>
<dbReference type="STRING" id="1423726.FC07_GL002200"/>
<evidence type="ECO:0000259" key="4">
    <source>
        <dbReference type="PROSITE" id="PS51118"/>
    </source>
</evidence>
<evidence type="ECO:0000256" key="1">
    <source>
        <dbReference type="ARBA" id="ARBA00023015"/>
    </source>
</evidence>